<keyword evidence="7" id="KW-0862">Zinc</keyword>
<evidence type="ECO:0000256" key="4">
    <source>
        <dbReference type="ARBA" id="ARBA00022771"/>
    </source>
</evidence>
<dbReference type="PROSITE" id="PS00518">
    <property type="entry name" value="ZF_RING_1"/>
    <property type="match status" value="1"/>
</dbReference>
<keyword evidence="2" id="KW-0479">Metal-binding</keyword>
<evidence type="ECO:0000256" key="7">
    <source>
        <dbReference type="ARBA" id="ARBA00022833"/>
    </source>
</evidence>
<dbReference type="InterPro" id="IPR001650">
    <property type="entry name" value="Helicase_C-like"/>
</dbReference>
<feature type="compositionally biased region" description="Basic and acidic residues" evidence="10">
    <location>
        <begin position="259"/>
        <end position="268"/>
    </location>
</feature>
<dbReference type="PANTHER" id="PTHR45626">
    <property type="entry name" value="TRANSCRIPTION TERMINATION FACTOR 2-RELATED"/>
    <property type="match status" value="1"/>
</dbReference>
<dbReference type="CDD" id="cd18793">
    <property type="entry name" value="SF2_C_SNF"/>
    <property type="match status" value="1"/>
</dbReference>
<feature type="region of interest" description="Disordered" evidence="10">
    <location>
        <begin position="259"/>
        <end position="299"/>
    </location>
</feature>
<dbReference type="InterPro" id="IPR038718">
    <property type="entry name" value="SNF2-like_sf"/>
</dbReference>
<dbReference type="PANTHER" id="PTHR45626:SF17">
    <property type="entry name" value="HELICASE-LIKE TRANSCRIPTION FACTOR"/>
    <property type="match status" value="1"/>
</dbReference>
<dbReference type="InterPro" id="IPR001841">
    <property type="entry name" value="Znf_RING"/>
</dbReference>
<dbReference type="Gene3D" id="3.30.40.10">
    <property type="entry name" value="Zinc/RING finger domain, C3HC4 (zinc finger)"/>
    <property type="match status" value="1"/>
</dbReference>
<dbReference type="InterPro" id="IPR050628">
    <property type="entry name" value="SNF2_RAD54_helicase_TF"/>
</dbReference>
<dbReference type="InterPro" id="IPR000330">
    <property type="entry name" value="SNF2_N"/>
</dbReference>
<dbReference type="PROSITE" id="PS51194">
    <property type="entry name" value="HELICASE_CTER"/>
    <property type="match status" value="1"/>
</dbReference>
<name>A0ABQ8R1B6_FUSEQ</name>
<evidence type="ECO:0000313" key="15">
    <source>
        <dbReference type="Proteomes" id="UP001152024"/>
    </source>
</evidence>
<feature type="domain" description="Helicase C-terminal" evidence="13">
    <location>
        <begin position="941"/>
        <end position="1098"/>
    </location>
</feature>
<accession>A0ABQ8R1B6</accession>
<keyword evidence="4 9" id="KW-0863">Zinc-finger</keyword>
<evidence type="ECO:0000313" key="14">
    <source>
        <dbReference type="EMBL" id="KAJ4120127.1"/>
    </source>
</evidence>
<dbReference type="InterPro" id="IPR014001">
    <property type="entry name" value="Helicase_ATP-bd"/>
</dbReference>
<keyword evidence="6" id="KW-0347">Helicase</keyword>
<evidence type="ECO:0008006" key="16">
    <source>
        <dbReference type="Google" id="ProtNLM"/>
    </source>
</evidence>
<dbReference type="InterPro" id="IPR027417">
    <property type="entry name" value="P-loop_NTPase"/>
</dbReference>
<dbReference type="CDD" id="cd18008">
    <property type="entry name" value="DEXDc_SHPRH-like"/>
    <property type="match status" value="1"/>
</dbReference>
<feature type="region of interest" description="Disordered" evidence="10">
    <location>
        <begin position="90"/>
        <end position="186"/>
    </location>
</feature>
<feature type="domain" description="Helicase ATP-binding" evidence="12">
    <location>
        <begin position="405"/>
        <end position="600"/>
    </location>
</feature>
<evidence type="ECO:0000256" key="1">
    <source>
        <dbReference type="ARBA" id="ARBA00007025"/>
    </source>
</evidence>
<comment type="caution">
    <text evidence="14">The sequence shown here is derived from an EMBL/GenBank/DDBJ whole genome shotgun (WGS) entry which is preliminary data.</text>
</comment>
<comment type="similarity">
    <text evidence="1">Belongs to the SNF2/RAD54 helicase family.</text>
</comment>
<dbReference type="Pfam" id="PF00176">
    <property type="entry name" value="SNF2-rel_dom"/>
    <property type="match status" value="1"/>
</dbReference>
<dbReference type="InterPro" id="IPR049730">
    <property type="entry name" value="SNF2/RAD54-like_C"/>
</dbReference>
<evidence type="ECO:0000256" key="3">
    <source>
        <dbReference type="ARBA" id="ARBA00022741"/>
    </source>
</evidence>
<evidence type="ECO:0000259" key="12">
    <source>
        <dbReference type="PROSITE" id="PS51192"/>
    </source>
</evidence>
<feature type="compositionally biased region" description="Acidic residues" evidence="10">
    <location>
        <begin position="154"/>
        <end position="170"/>
    </location>
</feature>
<dbReference type="InterPro" id="IPR017907">
    <property type="entry name" value="Znf_RING_CS"/>
</dbReference>
<feature type="compositionally biased region" description="Basic and acidic residues" evidence="10">
    <location>
        <begin position="122"/>
        <end position="139"/>
    </location>
</feature>
<feature type="compositionally biased region" description="Basic residues" evidence="10">
    <location>
        <begin position="269"/>
        <end position="289"/>
    </location>
</feature>
<keyword evidence="8" id="KW-0067">ATP-binding</keyword>
<dbReference type="SUPFAM" id="SSF57850">
    <property type="entry name" value="RING/U-box"/>
    <property type="match status" value="1"/>
</dbReference>
<feature type="compositionally biased region" description="Acidic residues" evidence="10">
    <location>
        <begin position="1121"/>
        <end position="1131"/>
    </location>
</feature>
<sequence length="1131" mass="127906">MNTTPHTTDGPEPRLLYAPLEVNGMGTHAHLPIATPGHTIPQAQDKAMENDQHLIHERLSDNGLMTEPNLFLEQTPPVHLTLDSTQKISQLKSENTEHKSSVTPIETQTEQEPSLFVQSPLHQHDFESTPSDDTVRQAEDESENDTDSTVSDKDDSDYVADDNPDSDTEDPPTAPSIPESSKNEATQNIQAALLALENEKRQILLISKWAKPGEDSEKRLKGIENEMIEAKAALDALAAPTSKVVKRRPQIKNVREYFARKHEDEDKRTAKKRRRNPKGGAQKKRKMTNKKVSNGIGGKEAVQPSTSIFSSLNGIESVIAENSAPIMPEFNAATKKVHFEHLKSMIPEGCDNRRVKTQKRDLEEAWKMFGRGFISAVGDRCLMKGMKFGLLDYQLTAVGWIMFRECGRTSPYGGILADAPGLGKTVISLATIIGNPPRGEDDDEFCKATLVVVPNKDIADQWYQEVSKHCEDIWTGFAIKYSRKMNYSLAFIKQQLIVIATYHEVTSELPKKAVVDKFRKEHGDETEQFKEELREVSKGFLNLKWYRVILDEAHQIKNHTTRVKLACCMLRGKYHWALTGTPLSNNLEEIFPYLQFTGCKFTKTFKDFKKKYLGDDMNNANLETLISMIMLRRTNQDTFLGHRVLPLPKAHAHDIKVSLGAKEKAIYEVIFQYFGRVINTLRRRLKNTGDKTLLQKIDKVKLARQVRLRQVTSHPFTIEKIIQERFREDDIVELRRAQNSQSVVPILDNLKEGDKKDDKSHGLAGFATGMNHLETLEDDVFGGHIDMGALLNLAENEAKVRWSTCGLCKKAKPPVKPVQSSNCEHFFCENCLVKALTGGGGTILEHEVKCPSKCITEGEDPGDYTETDCNASLGYGDEMETLVQLQIDAKHDCHFTEPGRDINNARPIRKPEDNGFFIATSHKPTRFPLPPSSKLTVAMAVVTQWLAENPHDKIIIFTQFIITGKLMGRMLEKVGIKFAYYYATGFTDRQRAKSLEAFKTNSECKILIAGLGCGAQSLNLTVTNRVLLIEPWWNKTRELQAFGRVHRMRQEKECFFVRIMTQDHIDSRIDQLQQEKQEIIDRALQDDGHVPTVLSDIQLRQLLHSEDGEELEQEVERALQEAEELDAEGED</sequence>
<dbReference type="Gene3D" id="3.40.50.300">
    <property type="entry name" value="P-loop containing nucleotide triphosphate hydrolases"/>
    <property type="match status" value="1"/>
</dbReference>
<dbReference type="PROSITE" id="PS51192">
    <property type="entry name" value="HELICASE_ATP_BIND_1"/>
    <property type="match status" value="1"/>
</dbReference>
<organism evidence="14 15">
    <name type="scientific">Fusarium equiseti</name>
    <name type="common">Fusarium scirpi</name>
    <dbReference type="NCBI Taxonomy" id="61235"/>
    <lineage>
        <taxon>Eukaryota</taxon>
        <taxon>Fungi</taxon>
        <taxon>Dikarya</taxon>
        <taxon>Ascomycota</taxon>
        <taxon>Pezizomycotina</taxon>
        <taxon>Sordariomycetes</taxon>
        <taxon>Hypocreomycetidae</taxon>
        <taxon>Hypocreales</taxon>
        <taxon>Nectriaceae</taxon>
        <taxon>Fusarium</taxon>
        <taxon>Fusarium incarnatum-equiseti species complex</taxon>
    </lineage>
</organism>
<dbReference type="EMBL" id="JAOQBH010000020">
    <property type="protein sequence ID" value="KAJ4120127.1"/>
    <property type="molecule type" value="Genomic_DNA"/>
</dbReference>
<evidence type="ECO:0000259" key="11">
    <source>
        <dbReference type="PROSITE" id="PS50089"/>
    </source>
</evidence>
<dbReference type="SUPFAM" id="SSF52540">
    <property type="entry name" value="P-loop containing nucleoside triphosphate hydrolases"/>
    <property type="match status" value="2"/>
</dbReference>
<feature type="compositionally biased region" description="Polar residues" evidence="10">
    <location>
        <begin position="101"/>
        <end position="121"/>
    </location>
</feature>
<dbReference type="InterPro" id="IPR013083">
    <property type="entry name" value="Znf_RING/FYVE/PHD"/>
</dbReference>
<dbReference type="Gene3D" id="3.40.50.10810">
    <property type="entry name" value="Tandem AAA-ATPase domain"/>
    <property type="match status" value="1"/>
</dbReference>
<evidence type="ECO:0000256" key="6">
    <source>
        <dbReference type="ARBA" id="ARBA00022806"/>
    </source>
</evidence>
<feature type="region of interest" description="Disordered" evidence="10">
    <location>
        <begin position="1110"/>
        <end position="1131"/>
    </location>
</feature>
<gene>
    <name evidence="14" type="ORF">NW768_010411</name>
</gene>
<dbReference type="PROSITE" id="PS50089">
    <property type="entry name" value="ZF_RING_2"/>
    <property type="match status" value="1"/>
</dbReference>
<dbReference type="Pfam" id="PF00271">
    <property type="entry name" value="Helicase_C"/>
    <property type="match status" value="1"/>
</dbReference>
<reference evidence="14" key="1">
    <citation type="submission" date="2022-09" db="EMBL/GenBank/DDBJ databases">
        <title>Fusarium specimens isolated from Avocado Roots.</title>
        <authorList>
            <person name="Stajich J."/>
            <person name="Roper C."/>
            <person name="Heimlech-Rivalta G."/>
        </authorList>
    </citation>
    <scope>NUCLEOTIDE SEQUENCE</scope>
    <source>
        <strain evidence="14">CF00095</strain>
    </source>
</reference>
<dbReference type="SMART" id="SM00490">
    <property type="entry name" value="HELICc"/>
    <property type="match status" value="1"/>
</dbReference>
<dbReference type="SMART" id="SM00487">
    <property type="entry name" value="DEXDc"/>
    <property type="match status" value="1"/>
</dbReference>
<feature type="domain" description="RING-type" evidence="11">
    <location>
        <begin position="805"/>
        <end position="851"/>
    </location>
</feature>
<proteinExistence type="inferred from homology"/>
<keyword evidence="3" id="KW-0547">Nucleotide-binding</keyword>
<evidence type="ECO:0000256" key="8">
    <source>
        <dbReference type="ARBA" id="ARBA00022840"/>
    </source>
</evidence>
<keyword evidence="15" id="KW-1185">Reference proteome</keyword>
<protein>
    <recommendedName>
        <fullName evidence="16">DNA repair protein rad5</fullName>
    </recommendedName>
</protein>
<evidence type="ECO:0000256" key="10">
    <source>
        <dbReference type="SAM" id="MobiDB-lite"/>
    </source>
</evidence>
<dbReference type="Proteomes" id="UP001152024">
    <property type="component" value="Unassembled WGS sequence"/>
</dbReference>
<evidence type="ECO:0000256" key="5">
    <source>
        <dbReference type="ARBA" id="ARBA00022801"/>
    </source>
</evidence>
<evidence type="ECO:0000259" key="13">
    <source>
        <dbReference type="PROSITE" id="PS51194"/>
    </source>
</evidence>
<keyword evidence="5" id="KW-0378">Hydrolase</keyword>
<evidence type="ECO:0000256" key="9">
    <source>
        <dbReference type="PROSITE-ProRule" id="PRU00175"/>
    </source>
</evidence>
<evidence type="ECO:0000256" key="2">
    <source>
        <dbReference type="ARBA" id="ARBA00022723"/>
    </source>
</evidence>